<dbReference type="Gene3D" id="3.40.50.720">
    <property type="entry name" value="NAD(P)-binding Rossmann-like Domain"/>
    <property type="match status" value="1"/>
</dbReference>
<gene>
    <name evidence="3" type="ORF">B0T21DRAFT_341103</name>
</gene>
<dbReference type="Gene3D" id="3.90.180.10">
    <property type="entry name" value="Medium-chain alcohol dehydrogenases, catalytic domain"/>
    <property type="match status" value="1"/>
</dbReference>
<dbReference type="InterPro" id="IPR036291">
    <property type="entry name" value="NAD(P)-bd_dom_sf"/>
</dbReference>
<dbReference type="AlphaFoldDB" id="A0AA40A3X9"/>
<comment type="caution">
    <text evidence="3">The sequence shown here is derived from an EMBL/GenBank/DDBJ whole genome shotgun (WGS) entry which is preliminary data.</text>
</comment>
<feature type="region of interest" description="Disordered" evidence="1">
    <location>
        <begin position="1"/>
        <end position="20"/>
    </location>
</feature>
<evidence type="ECO:0000313" key="4">
    <source>
        <dbReference type="Proteomes" id="UP001172159"/>
    </source>
</evidence>
<dbReference type="Proteomes" id="UP001172159">
    <property type="component" value="Unassembled WGS sequence"/>
</dbReference>
<dbReference type="SUPFAM" id="SSF51735">
    <property type="entry name" value="NAD(P)-binding Rossmann-fold domains"/>
    <property type="match status" value="1"/>
</dbReference>
<dbReference type="CDD" id="cd08276">
    <property type="entry name" value="MDR7"/>
    <property type="match status" value="1"/>
</dbReference>
<dbReference type="InterPro" id="IPR052711">
    <property type="entry name" value="Zinc_ADH-like"/>
</dbReference>
<dbReference type="EMBL" id="JAUKTV010000018">
    <property type="protein sequence ID" value="KAK0708824.1"/>
    <property type="molecule type" value="Genomic_DNA"/>
</dbReference>
<sequence>MSCPPTYLSYRRAPGPTPSSPLTLIRTTEPFPNVSSLSPHEVLLKIHAVSLNYRDVAIQNGTYPLPVKPKGIPVSDAAAEVVAVGGSVTRFAKGDKVTVIVDLKNITGREDDGYATPGVDYDGLLREYAVFHEEVLVKLPGQLGWEEGATLACVGVTAWRALGLHLSGTKEIQGTGGVSIFTLILALAAGFEPIITSSSDTKLENLINSFPDRVGKINGYNYRTFPKQVAKVKELTNGKGVNIVVNNVGTASILDDLESLVVRDGVVSLVGYLDGLKAGWHHAELAIQLIKKAANLRGIFCGSRDDLQDLSDYLEEKNVRLRELVDKVFEFEQAKEAFVYLESGKHVGKVLIKVSSD</sequence>
<evidence type="ECO:0000259" key="2">
    <source>
        <dbReference type="SMART" id="SM00829"/>
    </source>
</evidence>
<dbReference type="Pfam" id="PF13602">
    <property type="entry name" value="ADH_zinc_N_2"/>
    <property type="match status" value="1"/>
</dbReference>
<dbReference type="InterPro" id="IPR013154">
    <property type="entry name" value="ADH-like_N"/>
</dbReference>
<dbReference type="SUPFAM" id="SSF50129">
    <property type="entry name" value="GroES-like"/>
    <property type="match status" value="1"/>
</dbReference>
<dbReference type="PANTHER" id="PTHR45033:SF1">
    <property type="entry name" value="OXIDOREDUCTASE (EUROFUNG)"/>
    <property type="match status" value="1"/>
</dbReference>
<dbReference type="InterPro" id="IPR011032">
    <property type="entry name" value="GroES-like_sf"/>
</dbReference>
<dbReference type="GO" id="GO:0016491">
    <property type="term" value="F:oxidoreductase activity"/>
    <property type="evidence" value="ECO:0007669"/>
    <property type="project" value="InterPro"/>
</dbReference>
<accession>A0AA40A3X9</accession>
<keyword evidence="4" id="KW-1185">Reference proteome</keyword>
<dbReference type="InterPro" id="IPR020843">
    <property type="entry name" value="ER"/>
</dbReference>
<organism evidence="3 4">
    <name type="scientific">Apiosordaria backusii</name>
    <dbReference type="NCBI Taxonomy" id="314023"/>
    <lineage>
        <taxon>Eukaryota</taxon>
        <taxon>Fungi</taxon>
        <taxon>Dikarya</taxon>
        <taxon>Ascomycota</taxon>
        <taxon>Pezizomycotina</taxon>
        <taxon>Sordariomycetes</taxon>
        <taxon>Sordariomycetidae</taxon>
        <taxon>Sordariales</taxon>
        <taxon>Lasiosphaeriaceae</taxon>
        <taxon>Apiosordaria</taxon>
    </lineage>
</organism>
<evidence type="ECO:0000313" key="3">
    <source>
        <dbReference type="EMBL" id="KAK0708824.1"/>
    </source>
</evidence>
<dbReference type="Pfam" id="PF08240">
    <property type="entry name" value="ADH_N"/>
    <property type="match status" value="1"/>
</dbReference>
<protein>
    <submittedName>
        <fullName evidence="3">Alcohol dehydrogenase</fullName>
    </submittedName>
</protein>
<evidence type="ECO:0000256" key="1">
    <source>
        <dbReference type="SAM" id="MobiDB-lite"/>
    </source>
</evidence>
<dbReference type="SMART" id="SM00829">
    <property type="entry name" value="PKS_ER"/>
    <property type="match status" value="1"/>
</dbReference>
<dbReference type="PANTHER" id="PTHR45033">
    <property type="match status" value="1"/>
</dbReference>
<proteinExistence type="predicted"/>
<name>A0AA40A3X9_9PEZI</name>
<reference evidence="3" key="1">
    <citation type="submission" date="2023-06" db="EMBL/GenBank/DDBJ databases">
        <title>Genome-scale phylogeny and comparative genomics of the fungal order Sordariales.</title>
        <authorList>
            <consortium name="Lawrence Berkeley National Laboratory"/>
            <person name="Hensen N."/>
            <person name="Bonometti L."/>
            <person name="Westerberg I."/>
            <person name="Brannstrom I.O."/>
            <person name="Guillou S."/>
            <person name="Cros-Aarteil S."/>
            <person name="Calhoun S."/>
            <person name="Haridas S."/>
            <person name="Kuo A."/>
            <person name="Mondo S."/>
            <person name="Pangilinan J."/>
            <person name="Riley R."/>
            <person name="Labutti K."/>
            <person name="Andreopoulos B."/>
            <person name="Lipzen A."/>
            <person name="Chen C."/>
            <person name="Yanf M."/>
            <person name="Daum C."/>
            <person name="Ng V."/>
            <person name="Clum A."/>
            <person name="Steindorff A."/>
            <person name="Ohm R."/>
            <person name="Martin F."/>
            <person name="Silar P."/>
            <person name="Natvig D."/>
            <person name="Lalanne C."/>
            <person name="Gautier V."/>
            <person name="Ament-Velasquez S.L."/>
            <person name="Kruys A."/>
            <person name="Hutchinson M.I."/>
            <person name="Powell A.J."/>
            <person name="Barry K."/>
            <person name="Miller A.N."/>
            <person name="Grigoriev I.V."/>
            <person name="Debuchy R."/>
            <person name="Gladieux P."/>
            <person name="Thoren M.H."/>
            <person name="Johannesson H."/>
        </authorList>
    </citation>
    <scope>NUCLEOTIDE SEQUENCE</scope>
    <source>
        <strain evidence="3">CBS 540.89</strain>
    </source>
</reference>
<feature type="domain" description="Enoyl reductase (ER)" evidence="2">
    <location>
        <begin position="19"/>
        <end position="352"/>
    </location>
</feature>